<organism evidence="1 2">
    <name type="scientific">Colletotrichum tabaci</name>
    <dbReference type="NCBI Taxonomy" id="1209068"/>
    <lineage>
        <taxon>Eukaryota</taxon>
        <taxon>Fungi</taxon>
        <taxon>Dikarya</taxon>
        <taxon>Ascomycota</taxon>
        <taxon>Pezizomycotina</taxon>
        <taxon>Sordariomycetes</taxon>
        <taxon>Hypocreomycetidae</taxon>
        <taxon>Glomerellales</taxon>
        <taxon>Glomerellaceae</taxon>
        <taxon>Colletotrichum</taxon>
        <taxon>Colletotrichum destructivum species complex</taxon>
    </lineage>
</organism>
<protein>
    <submittedName>
        <fullName evidence="1">Uncharacterized protein</fullName>
    </submittedName>
</protein>
<dbReference type="Proteomes" id="UP001327957">
    <property type="component" value="Unassembled WGS sequence"/>
</dbReference>
<evidence type="ECO:0000313" key="2">
    <source>
        <dbReference type="Proteomes" id="UP001327957"/>
    </source>
</evidence>
<keyword evidence="2" id="KW-1185">Reference proteome</keyword>
<accession>A0AAV9SSN2</accession>
<dbReference type="EMBL" id="JASAOK010000056">
    <property type="protein sequence ID" value="KAK6206228.1"/>
    <property type="molecule type" value="Genomic_DNA"/>
</dbReference>
<comment type="caution">
    <text evidence="1">The sequence shown here is derived from an EMBL/GenBank/DDBJ whole genome shotgun (WGS) entry which is preliminary data.</text>
</comment>
<proteinExistence type="predicted"/>
<reference evidence="1 2" key="1">
    <citation type="submission" date="2023-04" db="EMBL/GenBank/DDBJ databases">
        <title>Colletotrichum tabacum stain YC1 causing leaf anthracnose on Nicotiana tabacum(L.) cv.</title>
        <authorList>
            <person name="Ji Z."/>
            <person name="Wang M."/>
            <person name="Zhang J."/>
            <person name="Wang N."/>
            <person name="Zhou Z."/>
        </authorList>
    </citation>
    <scope>NUCLEOTIDE SEQUENCE [LARGE SCALE GENOMIC DNA]</scope>
    <source>
        <strain evidence="1 2">YC1</strain>
    </source>
</reference>
<evidence type="ECO:0000313" key="1">
    <source>
        <dbReference type="EMBL" id="KAK6206228.1"/>
    </source>
</evidence>
<dbReference type="AlphaFoldDB" id="A0AAV9SSN2"/>
<name>A0AAV9SSN2_9PEZI</name>
<sequence>MDGDDYGMAKSDREYRITPDKPYNFTLKTNASDNTTNVDWLTCSVVVEESLNARDKHLYALDQVPKAKKLYKPGVWVIPEYNVEFLLVVSDHLKNFQLPSDIKVRLWWSSEEGDTIFRAHLFRQFRHGMTGPDAVVQTTPGRNLEEHCQTLGPDDPQTANVIYLVSPRAVNECKSLRHLLSPQAKALIAQEDEDQHALSRACQLVVDQDSRRAWEDGLEYVIVKLVGKAHDAQFVPMGLEQNQVSRFSIAVQKVANVMVCVNLGNQQYTVSLSAPRFRKAITSSARSA</sequence>
<gene>
    <name evidence="1" type="ORF">QIS74_13647</name>
</gene>